<organism evidence="2 3">
    <name type="scientific">Nocardiopsis terrae</name>
    <dbReference type="NCBI Taxonomy" id="372655"/>
    <lineage>
        <taxon>Bacteria</taxon>
        <taxon>Bacillati</taxon>
        <taxon>Actinomycetota</taxon>
        <taxon>Actinomycetes</taxon>
        <taxon>Streptosporangiales</taxon>
        <taxon>Nocardiopsidaceae</taxon>
        <taxon>Nocardiopsis</taxon>
    </lineage>
</organism>
<name>A0ABR9HNV9_9ACTN</name>
<evidence type="ECO:0008006" key="4">
    <source>
        <dbReference type="Google" id="ProtNLM"/>
    </source>
</evidence>
<accession>A0ABR9HNV9</accession>
<keyword evidence="1" id="KW-0472">Membrane</keyword>
<comment type="caution">
    <text evidence="2">The sequence shown here is derived from an EMBL/GenBank/DDBJ whole genome shotgun (WGS) entry which is preliminary data.</text>
</comment>
<protein>
    <recommendedName>
        <fullName evidence="4">ABC-type branched-chain amino acid transport system, substrate-binding protein</fullName>
    </recommendedName>
</protein>
<dbReference type="RefSeq" id="WP_191267838.1">
    <property type="nucleotide sequence ID" value="NZ_BMXJ01000001.1"/>
</dbReference>
<keyword evidence="1" id="KW-1133">Transmembrane helix</keyword>
<dbReference type="EMBL" id="JADBDY010000001">
    <property type="protein sequence ID" value="MBE1460697.1"/>
    <property type="molecule type" value="Genomic_DNA"/>
</dbReference>
<proteinExistence type="predicted"/>
<dbReference type="SUPFAM" id="SSF53822">
    <property type="entry name" value="Periplasmic binding protein-like I"/>
    <property type="match status" value="1"/>
</dbReference>
<evidence type="ECO:0000256" key="1">
    <source>
        <dbReference type="SAM" id="Phobius"/>
    </source>
</evidence>
<evidence type="ECO:0000313" key="2">
    <source>
        <dbReference type="EMBL" id="MBE1460697.1"/>
    </source>
</evidence>
<feature type="transmembrane region" description="Helical" evidence="1">
    <location>
        <begin position="12"/>
        <end position="33"/>
    </location>
</feature>
<keyword evidence="3" id="KW-1185">Reference proteome</keyword>
<dbReference type="Gene3D" id="3.40.50.2300">
    <property type="match status" value="2"/>
</dbReference>
<dbReference type="Proteomes" id="UP000598217">
    <property type="component" value="Unassembled WGS sequence"/>
</dbReference>
<gene>
    <name evidence="2" type="ORF">H4W79_004911</name>
</gene>
<dbReference type="InterPro" id="IPR028082">
    <property type="entry name" value="Peripla_BP_I"/>
</dbReference>
<keyword evidence="1" id="KW-0812">Transmembrane</keyword>
<evidence type="ECO:0000313" key="3">
    <source>
        <dbReference type="Proteomes" id="UP000598217"/>
    </source>
</evidence>
<reference evidence="2 3" key="1">
    <citation type="submission" date="2020-10" db="EMBL/GenBank/DDBJ databases">
        <title>Sequencing the genomes of 1000 actinobacteria strains.</title>
        <authorList>
            <person name="Klenk H.-P."/>
        </authorList>
    </citation>
    <scope>NUCLEOTIDE SEQUENCE [LARGE SCALE GENOMIC DNA]</scope>
    <source>
        <strain evidence="2 3">DSM 45157</strain>
    </source>
</reference>
<sequence length="512" mass="54281">MADTGGKDWKRALLLGSAAALAVALVVTTVALWDRFTCGGPGNGVRETGGQCVGVTDGSHVFHEDFTDVQELIRQENERVDALSDSTPVVRIAFLGILTFDRVSPMDPERMRRSLEGAYTAVMRANHTRDFADPTPQIQLVLANIGSQQRQWEPVVDELVAMSRDEDRPLVAVTGMGVSIQSTREAAARLNENNIPMVSSALTADGLAHGPGGLDDAGAEGEPALPGVIRVLPSNTEYVRALDAYLDGLSEPVRALIVHDRTEPDLFVSTLYEAYQEQLHDHIDGSTQQYDGTTVGDAPVSGLFHDVTQNVCGAGVDTILFAGRSPDLDEFLAALASNRCGGSRPLRILFVATGLSVLGDEETMALLAENDISLVYASGTDTRWETADPASDAVPPGYPDFRDAYLEYAPAARVDGLSNGYALVTHDAVAVAAHAVRMTNGLGAEGSTPTPAEVRARLMLLNSAHDVRAGGGTLTYSPEGAGEATGRYVPIVELPMADAEEPLPDPHVVGDG</sequence>